<evidence type="ECO:0000256" key="1">
    <source>
        <dbReference type="SAM" id="MobiDB-lite"/>
    </source>
</evidence>
<protein>
    <submittedName>
        <fullName evidence="2">Uncharacterized protein</fullName>
    </submittedName>
</protein>
<feature type="region of interest" description="Disordered" evidence="1">
    <location>
        <begin position="119"/>
        <end position="154"/>
    </location>
</feature>
<evidence type="ECO:0000313" key="2">
    <source>
        <dbReference type="EMBL" id="OTG37440.1"/>
    </source>
</evidence>
<proteinExistence type="predicted"/>
<reference evidence="3" key="1">
    <citation type="journal article" date="2017" name="Nature">
        <title>The sunflower genome provides insights into oil metabolism, flowering and Asterid evolution.</title>
        <authorList>
            <person name="Badouin H."/>
            <person name="Gouzy J."/>
            <person name="Grassa C.J."/>
            <person name="Murat F."/>
            <person name="Staton S.E."/>
            <person name="Cottret L."/>
            <person name="Lelandais-Briere C."/>
            <person name="Owens G.L."/>
            <person name="Carrere S."/>
            <person name="Mayjonade B."/>
            <person name="Legrand L."/>
            <person name="Gill N."/>
            <person name="Kane N.C."/>
            <person name="Bowers J.E."/>
            <person name="Hubner S."/>
            <person name="Bellec A."/>
            <person name="Berard A."/>
            <person name="Berges H."/>
            <person name="Blanchet N."/>
            <person name="Boniface M.C."/>
            <person name="Brunel D."/>
            <person name="Catrice O."/>
            <person name="Chaidir N."/>
            <person name="Claudel C."/>
            <person name="Donnadieu C."/>
            <person name="Faraut T."/>
            <person name="Fievet G."/>
            <person name="Helmstetter N."/>
            <person name="King M."/>
            <person name="Knapp S.J."/>
            <person name="Lai Z."/>
            <person name="Le Paslier M.C."/>
            <person name="Lippi Y."/>
            <person name="Lorenzon L."/>
            <person name="Mandel J.R."/>
            <person name="Marage G."/>
            <person name="Marchand G."/>
            <person name="Marquand E."/>
            <person name="Bret-Mestries E."/>
            <person name="Morien E."/>
            <person name="Nambeesan S."/>
            <person name="Nguyen T."/>
            <person name="Pegot-Espagnet P."/>
            <person name="Pouilly N."/>
            <person name="Raftis F."/>
            <person name="Sallet E."/>
            <person name="Schiex T."/>
            <person name="Thomas J."/>
            <person name="Vandecasteele C."/>
            <person name="Vares D."/>
            <person name="Vear F."/>
            <person name="Vautrin S."/>
            <person name="Crespi M."/>
            <person name="Mangin B."/>
            <person name="Burke J.M."/>
            <person name="Salse J."/>
            <person name="Munos S."/>
            <person name="Vincourt P."/>
            <person name="Rieseberg L.H."/>
            <person name="Langlade N.B."/>
        </authorList>
    </citation>
    <scope>NUCLEOTIDE SEQUENCE [LARGE SCALE GENOMIC DNA]</scope>
    <source>
        <strain evidence="3">cv. SF193</strain>
    </source>
</reference>
<feature type="compositionally biased region" description="Basic and acidic residues" evidence="1">
    <location>
        <begin position="119"/>
        <end position="132"/>
    </location>
</feature>
<feature type="compositionally biased region" description="Basic and acidic residues" evidence="1">
    <location>
        <begin position="143"/>
        <end position="154"/>
    </location>
</feature>
<dbReference type="AlphaFoldDB" id="A0A251VPC8"/>
<dbReference type="Proteomes" id="UP000215914">
    <property type="component" value="Chromosome 1"/>
</dbReference>
<sequence>MNQISDGFVKGNRTTEGVLDLIPNPAPICSLPLSLCRFKKMKVMAICRFKKMKAMAIQADWIMWVYGPDSSLCKHMEGLTDDVEKSNEMLLILEEKLNDREAGIKRLRHQLQQYDVVEEKTDTLATDEKDTNADVTVPMEPEPEPKTKLENEEL</sequence>
<dbReference type="STRING" id="4232.A0A251VPC8"/>
<gene>
    <name evidence="2" type="ORF">HannXRQ_Chr01g0018841</name>
</gene>
<keyword evidence="3" id="KW-1185">Reference proteome</keyword>
<accession>A0A251VPC8</accession>
<name>A0A251VPC8_HELAN</name>
<organism evidence="2 3">
    <name type="scientific">Helianthus annuus</name>
    <name type="common">Common sunflower</name>
    <dbReference type="NCBI Taxonomy" id="4232"/>
    <lineage>
        <taxon>Eukaryota</taxon>
        <taxon>Viridiplantae</taxon>
        <taxon>Streptophyta</taxon>
        <taxon>Embryophyta</taxon>
        <taxon>Tracheophyta</taxon>
        <taxon>Spermatophyta</taxon>
        <taxon>Magnoliopsida</taxon>
        <taxon>eudicotyledons</taxon>
        <taxon>Gunneridae</taxon>
        <taxon>Pentapetalae</taxon>
        <taxon>asterids</taxon>
        <taxon>campanulids</taxon>
        <taxon>Asterales</taxon>
        <taxon>Asteraceae</taxon>
        <taxon>Asteroideae</taxon>
        <taxon>Heliantheae alliance</taxon>
        <taxon>Heliantheae</taxon>
        <taxon>Helianthus</taxon>
    </lineage>
</organism>
<dbReference type="EMBL" id="CM007890">
    <property type="protein sequence ID" value="OTG37440.1"/>
    <property type="molecule type" value="Genomic_DNA"/>
</dbReference>
<dbReference type="InParanoid" id="A0A251VPC8"/>
<evidence type="ECO:0000313" key="3">
    <source>
        <dbReference type="Proteomes" id="UP000215914"/>
    </source>
</evidence>